<dbReference type="Proteomes" id="UP000030653">
    <property type="component" value="Unassembled WGS sequence"/>
</dbReference>
<proteinExistence type="predicted"/>
<feature type="non-terminal residue" evidence="1">
    <location>
        <position position="1"/>
    </location>
</feature>
<accession>M5FSC7</accession>
<sequence length="211" mass="24883">LIDVYGPDITFGYDISCTHLVTVLQSSIGEKAKQSRLRFFVEAFHGYAHNRRCQIHYHPCFLTSAGLEDFETCEWIFSQENQCAHLFQHGSAFHRHLTLDWFYQTWDPDHHTVLGDYLFQNYRKALKIIRTEGATVTALLQMLNLMTDDLLKFQRDEEEFFERLEREPMVDEKAYEYLDVLKLLDKVWCVGPGFLTKKRVFISRQGRACSE</sequence>
<reference evidence="1 2" key="1">
    <citation type="journal article" date="2012" name="Science">
        <title>The Paleozoic origin of enzymatic lignin decomposition reconstructed from 31 fungal genomes.</title>
        <authorList>
            <person name="Floudas D."/>
            <person name="Binder M."/>
            <person name="Riley R."/>
            <person name="Barry K."/>
            <person name="Blanchette R.A."/>
            <person name="Henrissat B."/>
            <person name="Martinez A.T."/>
            <person name="Otillar R."/>
            <person name="Spatafora J.W."/>
            <person name="Yadav J.S."/>
            <person name="Aerts A."/>
            <person name="Benoit I."/>
            <person name="Boyd A."/>
            <person name="Carlson A."/>
            <person name="Copeland A."/>
            <person name="Coutinho P.M."/>
            <person name="de Vries R.P."/>
            <person name="Ferreira P."/>
            <person name="Findley K."/>
            <person name="Foster B."/>
            <person name="Gaskell J."/>
            <person name="Glotzer D."/>
            <person name="Gorecki P."/>
            <person name="Heitman J."/>
            <person name="Hesse C."/>
            <person name="Hori C."/>
            <person name="Igarashi K."/>
            <person name="Jurgens J.A."/>
            <person name="Kallen N."/>
            <person name="Kersten P."/>
            <person name="Kohler A."/>
            <person name="Kuees U."/>
            <person name="Kumar T.K.A."/>
            <person name="Kuo A."/>
            <person name="LaButti K."/>
            <person name="Larrondo L.F."/>
            <person name="Lindquist E."/>
            <person name="Ling A."/>
            <person name="Lombard V."/>
            <person name="Lucas S."/>
            <person name="Lundell T."/>
            <person name="Martin R."/>
            <person name="McLaughlin D.J."/>
            <person name="Morgenstern I."/>
            <person name="Morin E."/>
            <person name="Murat C."/>
            <person name="Nagy L.G."/>
            <person name="Nolan M."/>
            <person name="Ohm R.A."/>
            <person name="Patyshakuliyeva A."/>
            <person name="Rokas A."/>
            <person name="Ruiz-Duenas F.J."/>
            <person name="Sabat G."/>
            <person name="Salamov A."/>
            <person name="Samejima M."/>
            <person name="Schmutz J."/>
            <person name="Slot J.C."/>
            <person name="St John F."/>
            <person name="Stenlid J."/>
            <person name="Sun H."/>
            <person name="Sun S."/>
            <person name="Syed K."/>
            <person name="Tsang A."/>
            <person name="Wiebenga A."/>
            <person name="Young D."/>
            <person name="Pisabarro A."/>
            <person name="Eastwood D.C."/>
            <person name="Martin F."/>
            <person name="Cullen D."/>
            <person name="Grigoriev I.V."/>
            <person name="Hibbett D.S."/>
        </authorList>
    </citation>
    <scope>NUCLEOTIDE SEQUENCE [LARGE SCALE GENOMIC DNA]</scope>
    <source>
        <strain evidence="1 2">DJM-731 SS1</strain>
    </source>
</reference>
<organism evidence="1 2">
    <name type="scientific">Dacryopinax primogenitus (strain DJM 731)</name>
    <name type="common">Brown rot fungus</name>
    <dbReference type="NCBI Taxonomy" id="1858805"/>
    <lineage>
        <taxon>Eukaryota</taxon>
        <taxon>Fungi</taxon>
        <taxon>Dikarya</taxon>
        <taxon>Basidiomycota</taxon>
        <taxon>Agaricomycotina</taxon>
        <taxon>Dacrymycetes</taxon>
        <taxon>Dacrymycetales</taxon>
        <taxon>Dacrymycetaceae</taxon>
        <taxon>Dacryopinax</taxon>
    </lineage>
</organism>
<evidence type="ECO:0000313" key="1">
    <source>
        <dbReference type="EMBL" id="EJT98079.1"/>
    </source>
</evidence>
<protein>
    <submittedName>
        <fullName evidence="1">Uncharacterized protein</fullName>
    </submittedName>
</protein>
<dbReference type="InterPro" id="IPR040521">
    <property type="entry name" value="KDZ"/>
</dbReference>
<name>M5FSC7_DACPD</name>
<dbReference type="EMBL" id="JH795874">
    <property type="protein sequence ID" value="EJT98079.1"/>
    <property type="molecule type" value="Genomic_DNA"/>
</dbReference>
<dbReference type="HOGENOM" id="CLU_095758_0_0_1"/>
<dbReference type="Pfam" id="PF18758">
    <property type="entry name" value="KDZ"/>
    <property type="match status" value="1"/>
</dbReference>
<dbReference type="AlphaFoldDB" id="M5FSC7"/>
<dbReference type="RefSeq" id="XP_040624977.1">
    <property type="nucleotide sequence ID" value="XM_040775485.1"/>
</dbReference>
<dbReference type="OrthoDB" id="3251205at2759"/>
<evidence type="ECO:0000313" key="2">
    <source>
        <dbReference type="Proteomes" id="UP000030653"/>
    </source>
</evidence>
<keyword evidence="2" id="KW-1185">Reference proteome</keyword>
<dbReference type="OMA" id="DIACAFT"/>
<gene>
    <name evidence="1" type="ORF">DACRYDRAFT_58151</name>
</gene>
<dbReference type="GeneID" id="63690547"/>